<evidence type="ECO:0000313" key="1">
    <source>
        <dbReference type="EMBL" id="VAX38217.1"/>
    </source>
</evidence>
<accession>A0A3B1E5N9</accession>
<name>A0A3B1E5N9_9ZZZZ</name>
<protein>
    <submittedName>
        <fullName evidence="1">Uncharacterized protein</fullName>
    </submittedName>
</protein>
<reference evidence="1" key="1">
    <citation type="submission" date="2018-06" db="EMBL/GenBank/DDBJ databases">
        <authorList>
            <person name="Zhirakovskaya E."/>
        </authorList>
    </citation>
    <scope>NUCLEOTIDE SEQUENCE</scope>
</reference>
<proteinExistence type="predicted"/>
<organism evidence="1">
    <name type="scientific">hydrothermal vent metagenome</name>
    <dbReference type="NCBI Taxonomy" id="652676"/>
    <lineage>
        <taxon>unclassified sequences</taxon>
        <taxon>metagenomes</taxon>
        <taxon>ecological metagenomes</taxon>
    </lineage>
</organism>
<sequence>MKKYHLKFITLTLGAIAFSLLTSSLSWADGKEGVVRISDGKQQPVTTQPVHQTSFNQPTVASLVSHPLPGSPSCTHCKNHSSQHAQTENHHHSHHGIEDAECDDCHHGCKSCGLLSMPYYKLVMLKIHTSNFVNKFFCKLHGCKIEGIEGEFEVELDEYGHKIKKHRKDKGPRIRKGRYTKVYSVDPWHSDVRDGRVYAAKGYGIPMTVPLPPNVEHEYNYGWGIPSSRLTPISKPPARNLRAPYPARRYPVQAPGHRYRIETPLFQGK</sequence>
<dbReference type="AlphaFoldDB" id="A0A3B1E5N9"/>
<dbReference type="EMBL" id="UOGL01000169">
    <property type="protein sequence ID" value="VAX38217.1"/>
    <property type="molecule type" value="Genomic_DNA"/>
</dbReference>
<gene>
    <name evidence="1" type="ORF">MNBD_PLANCTO02-3270</name>
</gene>